<accession>A0A8J2S219</accession>
<dbReference type="AlphaFoldDB" id="A0A8J2S219"/>
<reference evidence="1" key="1">
    <citation type="submission" date="2021-11" db="EMBL/GenBank/DDBJ databases">
        <authorList>
            <person name="Schell T."/>
        </authorList>
    </citation>
    <scope>NUCLEOTIDE SEQUENCE</scope>
    <source>
        <strain evidence="1">M5</strain>
    </source>
</reference>
<keyword evidence="2" id="KW-1185">Reference proteome</keyword>
<comment type="caution">
    <text evidence="1">The sequence shown here is derived from an EMBL/GenBank/DDBJ whole genome shotgun (WGS) entry which is preliminary data.</text>
</comment>
<dbReference type="EMBL" id="CAKKLH010000336">
    <property type="protein sequence ID" value="CAH0113226.1"/>
    <property type="molecule type" value="Genomic_DNA"/>
</dbReference>
<dbReference type="Proteomes" id="UP000789390">
    <property type="component" value="Unassembled WGS sequence"/>
</dbReference>
<gene>
    <name evidence="1" type="ORF">DGAL_LOCUS17028</name>
</gene>
<sequence length="125" mass="14137">MSRLHHGKMAKNTNPPLFGIYRDLSLFLGDRLVGRLLTSSTFTADFLESFPLVFYWCSVNAVRRSNINRYNNTKPAYVIETVASWNLGASADLLSRGSDVKGELYFFQWSHRMFGAVSSSCDQLS</sequence>
<name>A0A8J2S219_9CRUS</name>
<evidence type="ECO:0000313" key="1">
    <source>
        <dbReference type="EMBL" id="CAH0113226.1"/>
    </source>
</evidence>
<organism evidence="1 2">
    <name type="scientific">Daphnia galeata</name>
    <dbReference type="NCBI Taxonomy" id="27404"/>
    <lineage>
        <taxon>Eukaryota</taxon>
        <taxon>Metazoa</taxon>
        <taxon>Ecdysozoa</taxon>
        <taxon>Arthropoda</taxon>
        <taxon>Crustacea</taxon>
        <taxon>Branchiopoda</taxon>
        <taxon>Diplostraca</taxon>
        <taxon>Cladocera</taxon>
        <taxon>Anomopoda</taxon>
        <taxon>Daphniidae</taxon>
        <taxon>Daphnia</taxon>
    </lineage>
</organism>
<proteinExistence type="predicted"/>
<evidence type="ECO:0000313" key="2">
    <source>
        <dbReference type="Proteomes" id="UP000789390"/>
    </source>
</evidence>
<protein>
    <submittedName>
        <fullName evidence="1">Uncharacterized protein</fullName>
    </submittedName>
</protein>